<organism evidence="1 2">
    <name type="scientific">Galdieria partita</name>
    <dbReference type="NCBI Taxonomy" id="83374"/>
    <lineage>
        <taxon>Eukaryota</taxon>
        <taxon>Rhodophyta</taxon>
        <taxon>Bangiophyceae</taxon>
        <taxon>Galdieriales</taxon>
        <taxon>Galdieriaceae</taxon>
        <taxon>Galdieria</taxon>
    </lineage>
</organism>
<dbReference type="EMBL" id="BQMJ01000005">
    <property type="protein sequence ID" value="GJQ08931.1"/>
    <property type="molecule type" value="Genomic_DNA"/>
</dbReference>
<name>A0A9C7PR92_9RHOD</name>
<protein>
    <submittedName>
        <fullName evidence="1">Uncharacterized protein</fullName>
    </submittedName>
</protein>
<accession>A0A9C7PR92</accession>
<evidence type="ECO:0000313" key="1">
    <source>
        <dbReference type="EMBL" id="GJQ08931.1"/>
    </source>
</evidence>
<dbReference type="OrthoDB" id="540503at2759"/>
<gene>
    <name evidence="1" type="ORF">GpartN1_g722.t1</name>
</gene>
<dbReference type="Proteomes" id="UP001061958">
    <property type="component" value="Unassembled WGS sequence"/>
</dbReference>
<reference evidence="1" key="1">
    <citation type="journal article" date="2022" name="Proc. Natl. Acad. Sci. U.S.A.">
        <title>Life cycle and functional genomics of the unicellular red alga Galdieria for elucidating algal and plant evolution and industrial use.</title>
        <authorList>
            <person name="Hirooka S."/>
            <person name="Itabashi T."/>
            <person name="Ichinose T.M."/>
            <person name="Onuma R."/>
            <person name="Fujiwara T."/>
            <person name="Yamashita S."/>
            <person name="Jong L.W."/>
            <person name="Tomita R."/>
            <person name="Iwane A.H."/>
            <person name="Miyagishima S.Y."/>
        </authorList>
    </citation>
    <scope>NUCLEOTIDE SEQUENCE</scope>
    <source>
        <strain evidence="1">NBRC 102759</strain>
    </source>
</reference>
<evidence type="ECO:0000313" key="2">
    <source>
        <dbReference type="Proteomes" id="UP001061958"/>
    </source>
</evidence>
<proteinExistence type="predicted"/>
<sequence length="276" mass="32240">MVVPFTSGQIGRVLHMLSLFQKISPCRPQRGPVRHLPSILFYYHASLETQTGKWIQQNISLAWNSLPISVRDCFSYDIRWKGANLTGTRDLYSQWDSEAYSAGTNNMFYGIMRDGSIARKYRYMFYCEPDVSPIRTGWLDKLVELSMLSDEHKVWMIGSVYQGQDFGAVLSWALQYTTMAWKHLNGNALYRLGDASFLNYLYQVERNYYPMSFDMSIYRYFHSLQNSNLASKFVRTNVIINIGNSYITNKYIQAKYSNTYLVHGKHIIFDERIQTM</sequence>
<reference evidence="1" key="2">
    <citation type="submission" date="2022-01" db="EMBL/GenBank/DDBJ databases">
        <authorList>
            <person name="Hirooka S."/>
            <person name="Miyagishima S.Y."/>
        </authorList>
    </citation>
    <scope>NUCLEOTIDE SEQUENCE</scope>
    <source>
        <strain evidence="1">NBRC 102759</strain>
    </source>
</reference>
<keyword evidence="2" id="KW-1185">Reference proteome</keyword>
<dbReference type="AlphaFoldDB" id="A0A9C7PR92"/>
<comment type="caution">
    <text evidence="1">The sequence shown here is derived from an EMBL/GenBank/DDBJ whole genome shotgun (WGS) entry which is preliminary data.</text>
</comment>